<evidence type="ECO:0000259" key="9">
    <source>
        <dbReference type="PROSITE" id="PS50928"/>
    </source>
</evidence>
<name>A0A1M6HUC1_9FIRM</name>
<keyword evidence="3 8" id="KW-0813">Transport</keyword>
<evidence type="ECO:0000313" key="11">
    <source>
        <dbReference type="Proteomes" id="UP000324781"/>
    </source>
</evidence>
<feature type="transmembrane region" description="Helical" evidence="8">
    <location>
        <begin position="12"/>
        <end position="31"/>
    </location>
</feature>
<feature type="transmembrane region" description="Helical" evidence="8">
    <location>
        <begin position="95"/>
        <end position="117"/>
    </location>
</feature>
<accession>A0A1M6HUC1</accession>
<dbReference type="Gene3D" id="1.10.3720.10">
    <property type="entry name" value="MetI-like"/>
    <property type="match status" value="1"/>
</dbReference>
<organism evidence="10 11">
    <name type="scientific">Thermoclostridium caenicola</name>
    <dbReference type="NCBI Taxonomy" id="659425"/>
    <lineage>
        <taxon>Bacteria</taxon>
        <taxon>Bacillati</taxon>
        <taxon>Bacillota</taxon>
        <taxon>Clostridia</taxon>
        <taxon>Eubacteriales</taxon>
        <taxon>Oscillospiraceae</taxon>
        <taxon>Thermoclostridium</taxon>
    </lineage>
</organism>
<dbReference type="OrthoDB" id="9807047at2"/>
<dbReference type="PANTHER" id="PTHR42929:SF1">
    <property type="entry name" value="INNER MEMBRANE ABC TRANSPORTER PERMEASE PROTEIN YDCU-RELATED"/>
    <property type="match status" value="1"/>
</dbReference>
<dbReference type="RefSeq" id="WP_149679070.1">
    <property type="nucleotide sequence ID" value="NZ_DAONMB010000005.1"/>
</dbReference>
<gene>
    <name evidence="10" type="ORF">SAMN05444373_103524</name>
</gene>
<dbReference type="AlphaFoldDB" id="A0A1M6HUC1"/>
<keyword evidence="11" id="KW-1185">Reference proteome</keyword>
<evidence type="ECO:0000313" key="10">
    <source>
        <dbReference type="EMBL" id="SHJ25760.1"/>
    </source>
</evidence>
<dbReference type="InterPro" id="IPR000515">
    <property type="entry name" value="MetI-like"/>
</dbReference>
<dbReference type="GO" id="GO:0055085">
    <property type="term" value="P:transmembrane transport"/>
    <property type="evidence" value="ECO:0007669"/>
    <property type="project" value="InterPro"/>
</dbReference>
<dbReference type="GO" id="GO:0005886">
    <property type="term" value="C:plasma membrane"/>
    <property type="evidence" value="ECO:0007669"/>
    <property type="project" value="UniProtKB-SubCell"/>
</dbReference>
<evidence type="ECO:0000256" key="6">
    <source>
        <dbReference type="ARBA" id="ARBA00022989"/>
    </source>
</evidence>
<keyword evidence="4" id="KW-1003">Cell membrane</keyword>
<evidence type="ECO:0000256" key="2">
    <source>
        <dbReference type="ARBA" id="ARBA00007069"/>
    </source>
</evidence>
<dbReference type="EMBL" id="FQZP01000035">
    <property type="protein sequence ID" value="SHJ25760.1"/>
    <property type="molecule type" value="Genomic_DNA"/>
</dbReference>
<sequence length="282" mass="31681">MKRMKLLAYPYSVWMAIFIVVPLFLVLLYSFTEGNIHNLTELRFSTKGYERVLEPLYLKVIMNSFVLAAISTLCCLVLGYPVAMIVSKANPKVRGMLVMFLIVPMWMNFLLRTYAWMSILSPNGFLNRVLELVGLPRLEIMPGKTAVLLGMIYNFLPFMILPIYTVLSKIDKSVIEAANDLGANKIKTFMRVILPLSIPGVVSGITMVFLPAVSTFVISGLLGGGKTPLIGDLIEQQFMWEGNWHFGSSLSIILMVMILISMAIMSRLDRNGQQEDKNPVKM</sequence>
<dbReference type="SUPFAM" id="SSF161098">
    <property type="entry name" value="MetI-like"/>
    <property type="match status" value="1"/>
</dbReference>
<dbReference type="InterPro" id="IPR035906">
    <property type="entry name" value="MetI-like_sf"/>
</dbReference>
<evidence type="ECO:0000256" key="4">
    <source>
        <dbReference type="ARBA" id="ARBA00022475"/>
    </source>
</evidence>
<dbReference type="PANTHER" id="PTHR42929">
    <property type="entry name" value="INNER MEMBRANE ABC TRANSPORTER PERMEASE PROTEIN YDCU-RELATED-RELATED"/>
    <property type="match status" value="1"/>
</dbReference>
<keyword evidence="7 8" id="KW-0472">Membrane</keyword>
<dbReference type="Pfam" id="PF00528">
    <property type="entry name" value="BPD_transp_1"/>
    <property type="match status" value="1"/>
</dbReference>
<protein>
    <submittedName>
        <fullName evidence="10">Spermidine/putrescine transport system permease protein</fullName>
    </submittedName>
</protein>
<feature type="transmembrane region" description="Helical" evidence="8">
    <location>
        <begin position="192"/>
        <end position="224"/>
    </location>
</feature>
<dbReference type="Proteomes" id="UP000324781">
    <property type="component" value="Unassembled WGS sequence"/>
</dbReference>
<feature type="transmembrane region" description="Helical" evidence="8">
    <location>
        <begin position="60"/>
        <end position="83"/>
    </location>
</feature>
<evidence type="ECO:0000256" key="8">
    <source>
        <dbReference type="RuleBase" id="RU363032"/>
    </source>
</evidence>
<feature type="domain" description="ABC transmembrane type-1" evidence="9">
    <location>
        <begin position="61"/>
        <end position="265"/>
    </location>
</feature>
<evidence type="ECO:0000256" key="7">
    <source>
        <dbReference type="ARBA" id="ARBA00023136"/>
    </source>
</evidence>
<proteinExistence type="inferred from homology"/>
<evidence type="ECO:0000256" key="3">
    <source>
        <dbReference type="ARBA" id="ARBA00022448"/>
    </source>
</evidence>
<keyword evidence="6 8" id="KW-1133">Transmembrane helix</keyword>
<reference evidence="10 11" key="1">
    <citation type="submission" date="2016-11" db="EMBL/GenBank/DDBJ databases">
        <authorList>
            <person name="Varghese N."/>
            <person name="Submissions S."/>
        </authorList>
    </citation>
    <scope>NUCLEOTIDE SEQUENCE [LARGE SCALE GENOMIC DNA]</scope>
    <source>
        <strain evidence="10 11">DSM 19027</strain>
    </source>
</reference>
<comment type="similarity">
    <text evidence="2">Belongs to the binding-protein-dependent transport system permease family. CysTW subfamily.</text>
</comment>
<dbReference type="PROSITE" id="PS50928">
    <property type="entry name" value="ABC_TM1"/>
    <property type="match status" value="1"/>
</dbReference>
<feature type="transmembrane region" description="Helical" evidence="8">
    <location>
        <begin position="146"/>
        <end position="167"/>
    </location>
</feature>
<dbReference type="CDD" id="cd06261">
    <property type="entry name" value="TM_PBP2"/>
    <property type="match status" value="1"/>
</dbReference>
<evidence type="ECO:0000256" key="1">
    <source>
        <dbReference type="ARBA" id="ARBA00004651"/>
    </source>
</evidence>
<evidence type="ECO:0000256" key="5">
    <source>
        <dbReference type="ARBA" id="ARBA00022692"/>
    </source>
</evidence>
<feature type="transmembrane region" description="Helical" evidence="8">
    <location>
        <begin position="244"/>
        <end position="265"/>
    </location>
</feature>
<keyword evidence="5 8" id="KW-0812">Transmembrane</keyword>
<comment type="subcellular location">
    <subcellularLocation>
        <location evidence="1 8">Cell membrane</location>
        <topology evidence="1 8">Multi-pass membrane protein</topology>
    </subcellularLocation>
</comment>